<keyword evidence="3" id="KW-1185">Reference proteome</keyword>
<feature type="compositionally biased region" description="Basic and acidic residues" evidence="1">
    <location>
        <begin position="7"/>
        <end position="33"/>
    </location>
</feature>
<feature type="region of interest" description="Disordered" evidence="1">
    <location>
        <begin position="45"/>
        <end position="205"/>
    </location>
</feature>
<dbReference type="Proteomes" id="UP001066276">
    <property type="component" value="Chromosome 9"/>
</dbReference>
<protein>
    <submittedName>
        <fullName evidence="2">Uncharacterized protein</fullName>
    </submittedName>
</protein>
<dbReference type="EMBL" id="JANPWB010000013">
    <property type="protein sequence ID" value="KAJ1110795.1"/>
    <property type="molecule type" value="Genomic_DNA"/>
</dbReference>
<name>A0AAV7NDD2_PLEWA</name>
<accession>A0AAV7NDD2</accession>
<gene>
    <name evidence="2" type="ORF">NDU88_008141</name>
</gene>
<feature type="region of interest" description="Disordered" evidence="1">
    <location>
        <begin position="1"/>
        <end position="33"/>
    </location>
</feature>
<evidence type="ECO:0000313" key="2">
    <source>
        <dbReference type="EMBL" id="KAJ1110795.1"/>
    </source>
</evidence>
<evidence type="ECO:0000313" key="3">
    <source>
        <dbReference type="Proteomes" id="UP001066276"/>
    </source>
</evidence>
<proteinExistence type="predicted"/>
<organism evidence="2 3">
    <name type="scientific">Pleurodeles waltl</name>
    <name type="common">Iberian ribbed newt</name>
    <dbReference type="NCBI Taxonomy" id="8319"/>
    <lineage>
        <taxon>Eukaryota</taxon>
        <taxon>Metazoa</taxon>
        <taxon>Chordata</taxon>
        <taxon>Craniata</taxon>
        <taxon>Vertebrata</taxon>
        <taxon>Euteleostomi</taxon>
        <taxon>Amphibia</taxon>
        <taxon>Batrachia</taxon>
        <taxon>Caudata</taxon>
        <taxon>Salamandroidea</taxon>
        <taxon>Salamandridae</taxon>
        <taxon>Pleurodelinae</taxon>
        <taxon>Pleurodeles</taxon>
    </lineage>
</organism>
<dbReference type="AlphaFoldDB" id="A0AAV7NDD2"/>
<sequence>MTPSAQRGDRVERGHQRAQADQDREPTCDEWIVRRGPEGVTVFSIVGGGATATSRPPHPAKAPAHTAPVREGCPGGKSTADGAPRRATWGPCPPQVSAHSHSPRQRAVGSGQPERPVQALTQPESAPAEARDPCAVPARGESHRRATQGATPRPGAVPTHHVRSGPRAAQTGHGQAGGLGARESRSGRRLPAPPSDFPGVTDPAS</sequence>
<comment type="caution">
    <text evidence="2">The sequence shown here is derived from an EMBL/GenBank/DDBJ whole genome shotgun (WGS) entry which is preliminary data.</text>
</comment>
<reference evidence="2" key="1">
    <citation type="journal article" date="2022" name="bioRxiv">
        <title>Sequencing and chromosome-scale assembly of the giantPleurodeles waltlgenome.</title>
        <authorList>
            <person name="Brown T."/>
            <person name="Elewa A."/>
            <person name="Iarovenko S."/>
            <person name="Subramanian E."/>
            <person name="Araus A.J."/>
            <person name="Petzold A."/>
            <person name="Susuki M."/>
            <person name="Suzuki K.-i.T."/>
            <person name="Hayashi T."/>
            <person name="Toyoda A."/>
            <person name="Oliveira C."/>
            <person name="Osipova E."/>
            <person name="Leigh N.D."/>
            <person name="Simon A."/>
            <person name="Yun M.H."/>
        </authorList>
    </citation>
    <scope>NUCLEOTIDE SEQUENCE</scope>
    <source>
        <strain evidence="2">20211129_DDA</strain>
        <tissue evidence="2">Liver</tissue>
    </source>
</reference>
<evidence type="ECO:0000256" key="1">
    <source>
        <dbReference type="SAM" id="MobiDB-lite"/>
    </source>
</evidence>